<keyword evidence="3" id="KW-0028">Amino-acid biosynthesis</keyword>
<evidence type="ECO:0000256" key="6">
    <source>
        <dbReference type="ARBA" id="ARBA00023239"/>
    </source>
</evidence>
<dbReference type="GO" id="GO:0009094">
    <property type="term" value="P:L-phenylalanine biosynthetic process"/>
    <property type="evidence" value="ECO:0007669"/>
    <property type="project" value="UniProtKB-UniPathway"/>
</dbReference>
<evidence type="ECO:0000256" key="7">
    <source>
        <dbReference type="ARBA" id="ARBA00047848"/>
    </source>
</evidence>
<evidence type="ECO:0000256" key="5">
    <source>
        <dbReference type="ARBA" id="ARBA00023222"/>
    </source>
</evidence>
<accession>A0A5B8UNI6</accession>
<dbReference type="CDD" id="cd04905">
    <property type="entry name" value="ACT_CM-PDT"/>
    <property type="match status" value="1"/>
</dbReference>
<dbReference type="Proteomes" id="UP000321204">
    <property type="component" value="Chromosome"/>
</dbReference>
<evidence type="ECO:0000313" key="10">
    <source>
        <dbReference type="EMBL" id="QEC58227.1"/>
    </source>
</evidence>
<keyword evidence="5" id="KW-0584">Phenylalanine biosynthesis</keyword>
<sequence>MANKVSIQGFEGSFHQIAARQFFGKEIGILPCATFREVIETTKGGETDASVMAIENSIAGSILPNYNLLHKSGLSIIGEVYLPIKQHLLVNPGVKFEDIKEVHSHPIAILQCMDFLAKHNWKLVETEDTALSAKHIHQRKSKHIAGVAGKLAAELFDLEIAVENIHTEKNNYTRFLILQKKAVEREDADKASLSFHTDHSRGSLAKVLTKIADGGINLSKLQSFPIPSNAWKYNFHADIEFDSMEQFRTVMKELEPVTEAVKVYGIYKNGNRNSSK</sequence>
<comment type="catalytic activity">
    <reaction evidence="7">
        <text>prephenate + H(+) = 3-phenylpyruvate + CO2 + H2O</text>
        <dbReference type="Rhea" id="RHEA:21648"/>
        <dbReference type="ChEBI" id="CHEBI:15377"/>
        <dbReference type="ChEBI" id="CHEBI:15378"/>
        <dbReference type="ChEBI" id="CHEBI:16526"/>
        <dbReference type="ChEBI" id="CHEBI:18005"/>
        <dbReference type="ChEBI" id="CHEBI:29934"/>
        <dbReference type="EC" id="4.2.1.51"/>
    </reaction>
</comment>
<keyword evidence="4" id="KW-0057">Aromatic amino acid biosynthesis</keyword>
<dbReference type="GO" id="GO:0004664">
    <property type="term" value="F:prephenate dehydratase activity"/>
    <property type="evidence" value="ECO:0007669"/>
    <property type="project" value="UniProtKB-EC"/>
</dbReference>
<keyword evidence="11" id="KW-1185">Reference proteome</keyword>
<dbReference type="GO" id="GO:0005737">
    <property type="term" value="C:cytoplasm"/>
    <property type="evidence" value="ECO:0007669"/>
    <property type="project" value="TreeGrafter"/>
</dbReference>
<dbReference type="SUPFAM" id="SSF53850">
    <property type="entry name" value="Periplasmic binding protein-like II"/>
    <property type="match status" value="1"/>
</dbReference>
<dbReference type="SUPFAM" id="SSF55021">
    <property type="entry name" value="ACT-like"/>
    <property type="match status" value="1"/>
</dbReference>
<reference evidence="10 11" key="1">
    <citation type="journal article" date="2015" name="Int. J. Syst. Evol. Microbiol.">
        <title>Flavisolibacter ginsenosidimutans sp. nov., with ginsenoside-converting activity isolated from soil used for cultivating ginseng.</title>
        <authorList>
            <person name="Zhao Y."/>
            <person name="Liu Q."/>
            <person name="Kang M.S."/>
            <person name="Jin F."/>
            <person name="Yu H."/>
            <person name="Im W.T."/>
        </authorList>
    </citation>
    <scope>NUCLEOTIDE SEQUENCE [LARGE SCALE GENOMIC DNA]</scope>
    <source>
        <strain evidence="10 11">Gsoil 636</strain>
    </source>
</reference>
<evidence type="ECO:0000256" key="4">
    <source>
        <dbReference type="ARBA" id="ARBA00023141"/>
    </source>
</evidence>
<evidence type="ECO:0000259" key="9">
    <source>
        <dbReference type="PROSITE" id="PS51671"/>
    </source>
</evidence>
<dbReference type="EMBL" id="CP042433">
    <property type="protein sequence ID" value="QEC58227.1"/>
    <property type="molecule type" value="Genomic_DNA"/>
</dbReference>
<dbReference type="PANTHER" id="PTHR21022">
    <property type="entry name" value="PREPHENATE DEHYDRATASE P PROTEIN"/>
    <property type="match status" value="1"/>
</dbReference>
<gene>
    <name evidence="10" type="ORF">FSB75_20730</name>
</gene>
<feature type="domain" description="Prephenate dehydratase" evidence="8">
    <location>
        <begin position="4"/>
        <end position="180"/>
    </location>
</feature>
<dbReference type="UniPathway" id="UPA00121">
    <property type="reaction ID" value="UER00345"/>
</dbReference>
<protein>
    <recommendedName>
        <fullName evidence="2">prephenate dehydratase</fullName>
        <ecNumber evidence="2">4.2.1.51</ecNumber>
    </recommendedName>
</protein>
<evidence type="ECO:0000256" key="2">
    <source>
        <dbReference type="ARBA" id="ARBA00013147"/>
    </source>
</evidence>
<dbReference type="Gene3D" id="3.30.70.260">
    <property type="match status" value="1"/>
</dbReference>
<dbReference type="KEGG" id="fgg:FSB75_20730"/>
<dbReference type="CDD" id="cd13631">
    <property type="entry name" value="PBP2_Ct-PDT_like"/>
    <property type="match status" value="1"/>
</dbReference>
<dbReference type="EC" id="4.2.1.51" evidence="2"/>
<name>A0A5B8UNI6_9BACT</name>
<evidence type="ECO:0000313" key="11">
    <source>
        <dbReference type="Proteomes" id="UP000321204"/>
    </source>
</evidence>
<feature type="domain" description="ACT" evidence="9">
    <location>
        <begin position="192"/>
        <end position="268"/>
    </location>
</feature>
<dbReference type="InterPro" id="IPR045865">
    <property type="entry name" value="ACT-like_dom_sf"/>
</dbReference>
<proteinExistence type="predicted"/>
<keyword evidence="6" id="KW-0456">Lyase</keyword>
<dbReference type="InterPro" id="IPR002912">
    <property type="entry name" value="ACT_dom"/>
</dbReference>
<evidence type="ECO:0000256" key="1">
    <source>
        <dbReference type="ARBA" id="ARBA00004741"/>
    </source>
</evidence>
<dbReference type="Pfam" id="PF00800">
    <property type="entry name" value="PDT"/>
    <property type="match status" value="1"/>
</dbReference>
<dbReference type="Gene3D" id="3.40.190.10">
    <property type="entry name" value="Periplasmic binding protein-like II"/>
    <property type="match status" value="2"/>
</dbReference>
<dbReference type="InterPro" id="IPR001086">
    <property type="entry name" value="Preph_deHydtase"/>
</dbReference>
<dbReference type="RefSeq" id="WP_146791364.1">
    <property type="nucleotide sequence ID" value="NZ_BAABIO010000003.1"/>
</dbReference>
<dbReference type="OrthoDB" id="9802281at2"/>
<comment type="pathway">
    <text evidence="1">Amino-acid biosynthesis; L-phenylalanine biosynthesis; phenylpyruvate from prephenate: step 1/1.</text>
</comment>
<organism evidence="10 11">
    <name type="scientific">Flavisolibacter ginsenosidimutans</name>
    <dbReference type="NCBI Taxonomy" id="661481"/>
    <lineage>
        <taxon>Bacteria</taxon>
        <taxon>Pseudomonadati</taxon>
        <taxon>Bacteroidota</taxon>
        <taxon>Chitinophagia</taxon>
        <taxon>Chitinophagales</taxon>
        <taxon>Chitinophagaceae</taxon>
        <taxon>Flavisolibacter</taxon>
    </lineage>
</organism>
<dbReference type="PROSITE" id="PS51671">
    <property type="entry name" value="ACT"/>
    <property type="match status" value="1"/>
</dbReference>
<dbReference type="PANTHER" id="PTHR21022:SF19">
    <property type="entry name" value="PREPHENATE DEHYDRATASE-RELATED"/>
    <property type="match status" value="1"/>
</dbReference>
<evidence type="ECO:0000259" key="8">
    <source>
        <dbReference type="PROSITE" id="PS51171"/>
    </source>
</evidence>
<evidence type="ECO:0000256" key="3">
    <source>
        <dbReference type="ARBA" id="ARBA00022605"/>
    </source>
</evidence>
<dbReference type="PROSITE" id="PS51171">
    <property type="entry name" value="PREPHENATE_DEHYDR_3"/>
    <property type="match status" value="1"/>
</dbReference>
<dbReference type="AlphaFoldDB" id="A0A5B8UNI6"/>